<keyword evidence="4" id="KW-1185">Reference proteome</keyword>
<comment type="caution">
    <text evidence="3">The sequence shown here is derived from an EMBL/GenBank/DDBJ whole genome shotgun (WGS) entry which is preliminary data.</text>
</comment>
<dbReference type="AlphaFoldDB" id="A0A178ZF12"/>
<protein>
    <recommendedName>
        <fullName evidence="2">Clr5 domain-containing protein</fullName>
    </recommendedName>
</protein>
<dbReference type="EMBL" id="LVYI01000006">
    <property type="protein sequence ID" value="OAP58374.1"/>
    <property type="molecule type" value="Genomic_DNA"/>
</dbReference>
<reference evidence="3 4" key="1">
    <citation type="submission" date="2016-04" db="EMBL/GenBank/DDBJ databases">
        <title>Draft genome of Fonsecaea erecta CBS 125763.</title>
        <authorList>
            <person name="Weiss V.A."/>
            <person name="Vicente V.A."/>
            <person name="Raittz R.T."/>
            <person name="Moreno L.F."/>
            <person name="De Souza E.M."/>
            <person name="Pedrosa F.O."/>
            <person name="Steffens M.B."/>
            <person name="Faoro H."/>
            <person name="Tadra-Sfeir M.Z."/>
            <person name="Najafzadeh M.J."/>
            <person name="Felipe M.S."/>
            <person name="Teixeira M."/>
            <person name="Sun J."/>
            <person name="Xi L."/>
            <person name="Gomes R."/>
            <person name="De Azevedo C.M."/>
            <person name="Salgado C.G."/>
            <person name="Da Silva M.B."/>
            <person name="Nascimento M.F."/>
            <person name="Queiroz-Telles F."/>
            <person name="Attili D.S."/>
            <person name="Gorbushina A."/>
        </authorList>
    </citation>
    <scope>NUCLEOTIDE SEQUENCE [LARGE SCALE GENOMIC DNA]</scope>
    <source>
        <strain evidence="3 4">CBS 125763</strain>
    </source>
</reference>
<feature type="region of interest" description="Disordered" evidence="1">
    <location>
        <begin position="525"/>
        <end position="549"/>
    </location>
</feature>
<name>A0A178ZF12_9EURO</name>
<sequence>MVNGGMMYTQDNTSGYEEDLDALDQMGVGAEQDSQSRRVVGPTPQQWVDIKDVFTELYITENKKLKDVRAILRKKYGFNASEKMFKRRITEWKIHKNYKAKDKELLAKRVKEYVDAGHDIQSISFRGRPLKLDRVKRHYRSDQRFTQLWEQLSQSPESVSVGDITIKDESPSTVPTRSTSFPNSSTPPGASDSSMQDGHEPGLNVMTVNVLPPTELYSMQTCLFHTREAVQWQFTAFHRLKLNELQHRFPNSIPEEVKTGQTDQVSAFWLGLYHGFDSLQIGKSSEAWRKFDMCCSMVQPLIHSAPLQLLSCLLVHFATPWRGMAALEQHLLGFISSMAASALGRDHPYAKALRMIATDNRDQVVEAMMQLIVEGYGARRKPSNSSLFALRVDQIDMLRKRKNFQSAHYMCQKLIKDSQSMQPKRYRTSLAALGRLYTDQNEEFAVEGVAHRILQHETADSGSTNSGSAAWACDQLATLCLRRKEYALAERYLRRAASMSYSGLPHRGPSTDSFAKKLDSCLRQQGKSARLSQIHEEPDVEQEEAARWP</sequence>
<dbReference type="InterPro" id="IPR011990">
    <property type="entry name" value="TPR-like_helical_dom_sf"/>
</dbReference>
<dbReference type="GeneID" id="30011632"/>
<dbReference type="Pfam" id="PF14420">
    <property type="entry name" value="Clr5"/>
    <property type="match status" value="1"/>
</dbReference>
<dbReference type="Gene3D" id="1.25.40.10">
    <property type="entry name" value="Tetratricopeptide repeat domain"/>
    <property type="match status" value="1"/>
</dbReference>
<dbReference type="OrthoDB" id="539213at2759"/>
<dbReference type="PANTHER" id="PTHR38788:SF3">
    <property type="entry name" value="CLR5 DOMAIN-CONTAINING PROTEIN"/>
    <property type="match status" value="1"/>
</dbReference>
<proteinExistence type="predicted"/>
<dbReference type="InterPro" id="IPR025676">
    <property type="entry name" value="Clr5_dom"/>
</dbReference>
<dbReference type="PANTHER" id="PTHR38788">
    <property type="entry name" value="CLR5 DOMAIN-CONTAINING PROTEIN"/>
    <property type="match status" value="1"/>
</dbReference>
<evidence type="ECO:0000313" key="3">
    <source>
        <dbReference type="EMBL" id="OAP58374.1"/>
    </source>
</evidence>
<dbReference type="RefSeq" id="XP_018691741.1">
    <property type="nucleotide sequence ID" value="XM_018838973.1"/>
</dbReference>
<dbReference type="Proteomes" id="UP000078343">
    <property type="component" value="Unassembled WGS sequence"/>
</dbReference>
<evidence type="ECO:0000313" key="4">
    <source>
        <dbReference type="Proteomes" id="UP000078343"/>
    </source>
</evidence>
<dbReference type="STRING" id="1367422.A0A178ZF12"/>
<evidence type="ECO:0000256" key="1">
    <source>
        <dbReference type="SAM" id="MobiDB-lite"/>
    </source>
</evidence>
<organism evidence="3 4">
    <name type="scientific">Fonsecaea erecta</name>
    <dbReference type="NCBI Taxonomy" id="1367422"/>
    <lineage>
        <taxon>Eukaryota</taxon>
        <taxon>Fungi</taxon>
        <taxon>Dikarya</taxon>
        <taxon>Ascomycota</taxon>
        <taxon>Pezizomycotina</taxon>
        <taxon>Eurotiomycetes</taxon>
        <taxon>Chaetothyriomycetidae</taxon>
        <taxon>Chaetothyriales</taxon>
        <taxon>Herpotrichiellaceae</taxon>
        <taxon>Fonsecaea</taxon>
    </lineage>
</organism>
<evidence type="ECO:0000259" key="2">
    <source>
        <dbReference type="Pfam" id="PF14420"/>
    </source>
</evidence>
<gene>
    <name evidence="3" type="ORF">AYL99_07464</name>
</gene>
<feature type="compositionally biased region" description="Polar residues" evidence="1">
    <location>
        <begin position="171"/>
        <end position="196"/>
    </location>
</feature>
<feature type="region of interest" description="Disordered" evidence="1">
    <location>
        <begin position="160"/>
        <end position="203"/>
    </location>
</feature>
<feature type="domain" description="Clr5" evidence="2">
    <location>
        <begin position="44"/>
        <end position="96"/>
    </location>
</feature>
<accession>A0A178ZF12</accession>